<feature type="domain" description="Peptidase U32 collagenase" evidence="1">
    <location>
        <begin position="315"/>
        <end position="420"/>
    </location>
</feature>
<comment type="caution">
    <text evidence="2">The sequence shown here is derived from an EMBL/GenBank/DDBJ whole genome shotgun (WGS) entry which is preliminary data.</text>
</comment>
<protein>
    <submittedName>
        <fullName evidence="2">Peptidase U32</fullName>
    </submittedName>
</protein>
<dbReference type="InterPro" id="IPR020988">
    <property type="entry name" value="Pept_U32_collagenase"/>
</dbReference>
<sequence length="692" mass="73916">MPSHSNSTRPEILAPAGNADMLCAAVFAGADAVYLGLQNFNARRTAGNFTTEGLRQAVAFCHARDVRVYVTLNTTLYPGELTALAEAVAGIAAAGADAVITQDLAVAALVRRMAPGLALHGSTQMSVQSLDGARRLAALGFTRVILARELTLSEIAGITAGCGIETETFVHGALCMSVSGQCYMSAFLGGRSGNRGGCAGPCRLPFDASGTPGPAAGHHLSLKDMSVIGHLPQLSAAGVASVKIEGRLRPPEYVAAAVNACLLARAGEPYDTRLLQDVFSRSGFTDGYLTGARNGSMFGTRTEGDAAAAKAAAPRLRELYRRERPRVGVGLELTLEEDGAKLAVRDADGNRAVVYGERQPQPGQKPPEEARAAYRRSLEKMGGTPFFPQEVAVRGAQWFLPGSEVNELRRRALESLLAKREQPRPIPCAKVPQALLEAPARAAKQEGYAVRLAHAAQLPRETPQDAAWFIMPLAQWRDVPPELRSRTWLEAPRALFGGAEEASARAAFESRDAGFAGYVAENIAQFTTLEGLPLAGGFGLNVTNPLSAKEYAALGARMLTLSPELTLEDMARISAPVPVLALAYGHMPLMLTRACPLQNVRDCGGCDRKGELLDRKGMRFPVRCSGPAGARTVYNPIPIYVGDRLKELPVELPLLYFTIETAARVREVLALVREGLPFDGPFTRGLYYKGTN</sequence>
<dbReference type="InterPro" id="IPR001539">
    <property type="entry name" value="Peptidase_U32"/>
</dbReference>
<dbReference type="EMBL" id="JXXK01000003">
    <property type="protein sequence ID" value="KJF40878.1"/>
    <property type="molecule type" value="Genomic_DNA"/>
</dbReference>
<proteinExistence type="predicted"/>
<reference evidence="2" key="1">
    <citation type="submission" date="2015-02" db="EMBL/GenBank/DDBJ databases">
        <title>A novel member of the family Ruminococcaceae isolated from human feces.</title>
        <authorList>
            <person name="Shkoporov A.N."/>
            <person name="Chaplin A.V."/>
            <person name="Motuzova O.V."/>
            <person name="Kafarskaia L.I."/>
            <person name="Khokhlova E.V."/>
            <person name="Efimov B.A."/>
        </authorList>
    </citation>
    <scope>NUCLEOTIDE SEQUENCE [LARGE SCALE GENOMIC DNA]</scope>
    <source>
        <strain evidence="2">585-1</strain>
    </source>
</reference>
<dbReference type="Pfam" id="PF12392">
    <property type="entry name" value="DUF3656"/>
    <property type="match status" value="1"/>
</dbReference>
<dbReference type="AlphaFoldDB" id="A0A0D8J502"/>
<organism evidence="2 3">
    <name type="scientific">Ruthenibacterium lactatiformans</name>
    <dbReference type="NCBI Taxonomy" id="1550024"/>
    <lineage>
        <taxon>Bacteria</taxon>
        <taxon>Bacillati</taxon>
        <taxon>Bacillota</taxon>
        <taxon>Clostridia</taxon>
        <taxon>Eubacteriales</taxon>
        <taxon>Oscillospiraceae</taxon>
        <taxon>Ruthenibacterium</taxon>
    </lineage>
</organism>
<name>A0A0D8J502_9FIRM</name>
<dbReference type="Pfam" id="PF01136">
    <property type="entry name" value="Peptidase_U32"/>
    <property type="match status" value="1"/>
</dbReference>
<dbReference type="InterPro" id="IPR051454">
    <property type="entry name" value="RNA/ubiquinone_mod_enzymes"/>
</dbReference>
<dbReference type="GeneID" id="42855671"/>
<evidence type="ECO:0000259" key="1">
    <source>
        <dbReference type="Pfam" id="PF12392"/>
    </source>
</evidence>
<dbReference type="Proteomes" id="UP000032483">
    <property type="component" value="Unassembled WGS sequence"/>
</dbReference>
<dbReference type="PATRIC" id="fig|1550024.3.peg.752"/>
<dbReference type="PANTHER" id="PTHR30217">
    <property type="entry name" value="PEPTIDASE U32 FAMILY"/>
    <property type="match status" value="1"/>
</dbReference>
<accession>A0A0D8J502</accession>
<gene>
    <name evidence="2" type="ORF">TQ39_03355</name>
</gene>
<evidence type="ECO:0000313" key="3">
    <source>
        <dbReference type="Proteomes" id="UP000032483"/>
    </source>
</evidence>
<evidence type="ECO:0000313" key="2">
    <source>
        <dbReference type="EMBL" id="KJF40878.1"/>
    </source>
</evidence>
<dbReference type="RefSeq" id="WP_050004564.1">
    <property type="nucleotide sequence ID" value="NZ_CAUEXJ010000017.1"/>
</dbReference>
<dbReference type="PROSITE" id="PS01276">
    <property type="entry name" value="PEPTIDASE_U32"/>
    <property type="match status" value="1"/>
</dbReference>
<keyword evidence="3" id="KW-1185">Reference proteome</keyword>
<dbReference type="PANTHER" id="PTHR30217:SF10">
    <property type="entry name" value="23S RRNA 5-HYDROXYCYTIDINE C2501 SYNTHASE"/>
    <property type="match status" value="1"/>
</dbReference>